<accession>A0A409XAT4</accession>
<dbReference type="EMBL" id="NHYD01002199">
    <property type="protein sequence ID" value="PPQ87830.1"/>
    <property type="molecule type" value="Genomic_DNA"/>
</dbReference>
<feature type="compositionally biased region" description="Polar residues" evidence="1">
    <location>
        <begin position="64"/>
        <end position="90"/>
    </location>
</feature>
<dbReference type="AlphaFoldDB" id="A0A409XAT4"/>
<name>A0A409XAT4_PSICY</name>
<feature type="region of interest" description="Disordered" evidence="1">
    <location>
        <begin position="109"/>
        <end position="179"/>
    </location>
</feature>
<feature type="compositionally biased region" description="Polar residues" evidence="1">
    <location>
        <begin position="170"/>
        <end position="179"/>
    </location>
</feature>
<gene>
    <name evidence="3" type="ORF">CVT25_009454</name>
</gene>
<sequence>MALDPAANPDTQSSSSSRLLAEITKSLHEIASLKAQLYAMECENSDLKLRLKEAESNSKERGPTLSQSEAPRPIQSSQQVNDASNSSVTKPATPKKNLIPYVEISPSKKILKTSPHTPKKRLKMSPSQSLKIKKTSPSESKIKDILKHRINTDAASQMENPERQQKSRTKTNAAAPTGTTHLSSIADTYLQSTENLPIAPPPIALEVPRKFLRLIYGGSDQQFFQYVQKQPNLNPSGPEPRRMMFPQLDSNPFMPTRPGEPGLLFSSRYELLEGSSAWTVFCKRNASKAVWLYLGEYECAICAKLTAAQYIAQEDKVKHQWAQRLLKARSHDIYLSMRARIALRRHRILLPATKANDEEKLVRAEVSAIKINKGKPLTEDDIIAAFSKGDEGIDIIRMTCIRYDHIFANDFVAKFPTYPTLAAAAQNKNKAAAKAQAGGSNTKSSKKAGNRKSKTQSWNTRELSDTGEEYDDDEGDDEPEPGPGPSTSASRRSARKPTANRRYEDD</sequence>
<dbReference type="Pfam" id="PF20411">
    <property type="entry name" value="DUF6697"/>
    <property type="match status" value="1"/>
</dbReference>
<dbReference type="OrthoDB" id="3265858at2759"/>
<feature type="compositionally biased region" description="Acidic residues" evidence="1">
    <location>
        <begin position="465"/>
        <end position="480"/>
    </location>
</feature>
<evidence type="ECO:0000256" key="1">
    <source>
        <dbReference type="SAM" id="MobiDB-lite"/>
    </source>
</evidence>
<feature type="compositionally biased region" description="Basic residues" evidence="1">
    <location>
        <begin position="444"/>
        <end position="454"/>
    </location>
</feature>
<reference evidence="3 4" key="1">
    <citation type="journal article" date="2018" name="Evol. Lett.">
        <title>Horizontal gene cluster transfer increased hallucinogenic mushroom diversity.</title>
        <authorList>
            <person name="Reynolds H.T."/>
            <person name="Vijayakumar V."/>
            <person name="Gluck-Thaler E."/>
            <person name="Korotkin H.B."/>
            <person name="Matheny P.B."/>
            <person name="Slot J.C."/>
        </authorList>
    </citation>
    <scope>NUCLEOTIDE SEQUENCE [LARGE SCALE GENOMIC DNA]</scope>
    <source>
        <strain evidence="3 4">2631</strain>
    </source>
</reference>
<evidence type="ECO:0000313" key="4">
    <source>
        <dbReference type="Proteomes" id="UP000283269"/>
    </source>
</evidence>
<comment type="caution">
    <text evidence="3">The sequence shown here is derived from an EMBL/GenBank/DDBJ whole genome shotgun (WGS) entry which is preliminary data.</text>
</comment>
<proteinExistence type="predicted"/>
<feature type="compositionally biased region" description="Polar residues" evidence="1">
    <location>
        <begin position="125"/>
        <end position="139"/>
    </location>
</feature>
<evidence type="ECO:0000313" key="3">
    <source>
        <dbReference type="EMBL" id="PPQ87830.1"/>
    </source>
</evidence>
<dbReference type="InterPro" id="IPR046520">
    <property type="entry name" value="DUF6697"/>
</dbReference>
<organism evidence="3 4">
    <name type="scientific">Psilocybe cyanescens</name>
    <dbReference type="NCBI Taxonomy" id="93625"/>
    <lineage>
        <taxon>Eukaryota</taxon>
        <taxon>Fungi</taxon>
        <taxon>Dikarya</taxon>
        <taxon>Basidiomycota</taxon>
        <taxon>Agaricomycotina</taxon>
        <taxon>Agaricomycetes</taxon>
        <taxon>Agaricomycetidae</taxon>
        <taxon>Agaricales</taxon>
        <taxon>Agaricineae</taxon>
        <taxon>Strophariaceae</taxon>
        <taxon>Psilocybe</taxon>
    </lineage>
</organism>
<feature type="compositionally biased region" description="Basic and acidic residues" evidence="1">
    <location>
        <begin position="51"/>
        <end position="62"/>
    </location>
</feature>
<feature type="region of interest" description="Disordered" evidence="1">
    <location>
        <begin position="432"/>
        <end position="506"/>
    </location>
</feature>
<evidence type="ECO:0000259" key="2">
    <source>
        <dbReference type="Pfam" id="PF20411"/>
    </source>
</evidence>
<dbReference type="Proteomes" id="UP000283269">
    <property type="component" value="Unassembled WGS sequence"/>
</dbReference>
<dbReference type="InParanoid" id="A0A409XAT4"/>
<protein>
    <recommendedName>
        <fullName evidence="2">DUF6697 domain-containing protein</fullName>
    </recommendedName>
</protein>
<keyword evidence="4" id="KW-1185">Reference proteome</keyword>
<feature type="domain" description="DUF6697" evidence="2">
    <location>
        <begin position="207"/>
        <end position="413"/>
    </location>
</feature>
<feature type="region of interest" description="Disordered" evidence="1">
    <location>
        <begin position="51"/>
        <end position="94"/>
    </location>
</feature>
<feature type="compositionally biased region" description="Basic and acidic residues" evidence="1">
    <location>
        <begin position="140"/>
        <end position="151"/>
    </location>
</feature>
<dbReference type="STRING" id="93625.A0A409XAT4"/>